<evidence type="ECO:0000259" key="6">
    <source>
        <dbReference type="SMART" id="SM00062"/>
    </source>
</evidence>
<dbReference type="Pfam" id="PF00497">
    <property type="entry name" value="SBP_bac_3"/>
    <property type="match status" value="1"/>
</dbReference>
<proteinExistence type="inferred from homology"/>
<dbReference type="STRING" id="45067.Llan_2230"/>
<dbReference type="eggNOG" id="COG0834">
    <property type="taxonomic scope" value="Bacteria"/>
</dbReference>
<dbReference type="SUPFAM" id="SSF53850">
    <property type="entry name" value="Periplasmic binding protein-like II"/>
    <property type="match status" value="1"/>
</dbReference>
<evidence type="ECO:0000256" key="4">
    <source>
        <dbReference type="RuleBase" id="RU003744"/>
    </source>
</evidence>
<dbReference type="EMBL" id="LNYI01000055">
    <property type="protein sequence ID" value="KTD19159.1"/>
    <property type="molecule type" value="Genomic_DNA"/>
</dbReference>
<comment type="similarity">
    <text evidence="2 4">Belongs to the bacterial solute-binding protein 3 family.</text>
</comment>
<dbReference type="GO" id="GO:0030313">
    <property type="term" value="C:cell envelope"/>
    <property type="evidence" value="ECO:0007669"/>
    <property type="project" value="UniProtKB-SubCell"/>
</dbReference>
<sequence>MKLLCLISLLCCHLGFAANQKIVIGVPQYAPPYVMVESPQIFSGFDIDLMNEICSRLQWDCEYKPMKIKAFFSALTDQTIDFLIGAIAITRDRRQQFLFSIPYMICEAGFSVLESSSINNVGDLQGKRVGVLKERIYYDFLSRNFLNQFTIVPYERYTEIFLAARNGDIDAVFGNYYSALYMDHQWPNELKVLKEHFPVGEGLGIATLPANKAKMDQINKVLLQIQADGTFSKNIQL</sequence>
<organism evidence="7 8">
    <name type="scientific">Legionella lansingensis</name>
    <dbReference type="NCBI Taxonomy" id="45067"/>
    <lineage>
        <taxon>Bacteria</taxon>
        <taxon>Pseudomonadati</taxon>
        <taxon>Pseudomonadota</taxon>
        <taxon>Gammaproteobacteria</taxon>
        <taxon>Legionellales</taxon>
        <taxon>Legionellaceae</taxon>
        <taxon>Legionella</taxon>
    </lineage>
</organism>
<dbReference type="PANTHER" id="PTHR35936:SF37">
    <property type="entry name" value="AMINO ACID ABC TRANSPORTER SUBSTRATE-BINDING PROTEIN"/>
    <property type="match status" value="1"/>
</dbReference>
<protein>
    <submittedName>
        <fullName evidence="7">Arginine ABC transporter substrate-binding protein</fullName>
    </submittedName>
</protein>
<feature type="chain" id="PRO_5006914770" evidence="5">
    <location>
        <begin position="18"/>
        <end position="237"/>
    </location>
</feature>
<dbReference type="Gene3D" id="3.40.190.10">
    <property type="entry name" value="Periplasmic binding protein-like II"/>
    <property type="match status" value="2"/>
</dbReference>
<comment type="subcellular location">
    <subcellularLocation>
        <location evidence="1">Cell envelope</location>
    </subcellularLocation>
</comment>
<evidence type="ECO:0000256" key="3">
    <source>
        <dbReference type="ARBA" id="ARBA00022729"/>
    </source>
</evidence>
<accession>A0A0W0VGA0</accession>
<dbReference type="PANTHER" id="PTHR35936">
    <property type="entry name" value="MEMBRANE-BOUND LYTIC MUREIN TRANSGLYCOSYLASE F"/>
    <property type="match status" value="1"/>
</dbReference>
<evidence type="ECO:0000256" key="2">
    <source>
        <dbReference type="ARBA" id="ARBA00010333"/>
    </source>
</evidence>
<dbReference type="CDD" id="cd13622">
    <property type="entry name" value="PBP2_Arg_3"/>
    <property type="match status" value="1"/>
</dbReference>
<name>A0A0W0VGA0_9GAMM</name>
<evidence type="ECO:0000256" key="5">
    <source>
        <dbReference type="SAM" id="SignalP"/>
    </source>
</evidence>
<evidence type="ECO:0000313" key="8">
    <source>
        <dbReference type="Proteomes" id="UP000054869"/>
    </source>
</evidence>
<reference evidence="7 8" key="1">
    <citation type="submission" date="2015-11" db="EMBL/GenBank/DDBJ databases">
        <title>Genomic analysis of 38 Legionella species identifies large and diverse effector repertoires.</title>
        <authorList>
            <person name="Burstein D."/>
            <person name="Amaro F."/>
            <person name="Zusman T."/>
            <person name="Lifshitz Z."/>
            <person name="Cohen O."/>
            <person name="Gilbert J.A."/>
            <person name="Pupko T."/>
            <person name="Shuman H.A."/>
            <person name="Segal G."/>
        </authorList>
    </citation>
    <scope>NUCLEOTIDE SEQUENCE [LARGE SCALE GENOMIC DNA]</scope>
    <source>
        <strain evidence="7 8">ATCC 49751</strain>
    </source>
</reference>
<evidence type="ECO:0000313" key="7">
    <source>
        <dbReference type="EMBL" id="KTD19159.1"/>
    </source>
</evidence>
<gene>
    <name evidence="7" type="ORF">Llan_2230</name>
</gene>
<comment type="caution">
    <text evidence="7">The sequence shown here is derived from an EMBL/GenBank/DDBJ whole genome shotgun (WGS) entry which is preliminary data.</text>
</comment>
<feature type="signal peptide" evidence="5">
    <location>
        <begin position="1"/>
        <end position="17"/>
    </location>
</feature>
<keyword evidence="8" id="KW-1185">Reference proteome</keyword>
<feature type="domain" description="Solute-binding protein family 3/N-terminal" evidence="6">
    <location>
        <begin position="21"/>
        <end position="237"/>
    </location>
</feature>
<dbReference type="SMART" id="SM00062">
    <property type="entry name" value="PBPb"/>
    <property type="match status" value="1"/>
</dbReference>
<dbReference type="PATRIC" id="fig|45067.4.peg.2341"/>
<dbReference type="PROSITE" id="PS01039">
    <property type="entry name" value="SBP_BACTERIAL_3"/>
    <property type="match status" value="1"/>
</dbReference>
<dbReference type="Proteomes" id="UP000054869">
    <property type="component" value="Unassembled WGS sequence"/>
</dbReference>
<dbReference type="RefSeq" id="WP_028373313.1">
    <property type="nucleotide sequence ID" value="NZ_CAAAJD010000012.1"/>
</dbReference>
<dbReference type="InterPro" id="IPR001638">
    <property type="entry name" value="Solute-binding_3/MltF_N"/>
</dbReference>
<dbReference type="InterPro" id="IPR018313">
    <property type="entry name" value="SBP_3_CS"/>
</dbReference>
<dbReference type="OrthoDB" id="9768183at2"/>
<dbReference type="AlphaFoldDB" id="A0A0W0VGA0"/>
<evidence type="ECO:0000256" key="1">
    <source>
        <dbReference type="ARBA" id="ARBA00004196"/>
    </source>
</evidence>
<keyword evidence="3 5" id="KW-0732">Signal</keyword>